<dbReference type="GO" id="GO:0004402">
    <property type="term" value="F:histone acetyltransferase activity"/>
    <property type="evidence" value="ECO:0007669"/>
    <property type="project" value="InterPro"/>
</dbReference>
<evidence type="ECO:0000256" key="4">
    <source>
        <dbReference type="ARBA" id="ARBA00022679"/>
    </source>
</evidence>
<dbReference type="Pfam" id="PF01853">
    <property type="entry name" value="MOZ_SAS"/>
    <property type="match status" value="1"/>
</dbReference>
<feature type="compositionally biased region" description="Polar residues" evidence="13">
    <location>
        <begin position="15"/>
        <end position="24"/>
    </location>
</feature>
<dbReference type="KEGG" id="zmk:HG535_0A08120"/>
<sequence length="839" mass="96289">MQIGRRSSRFREQSADTQSATNMPLSLGNGVKRSRGSSLLKSLEISDVVHSPYVNSVLENPQARRLRRVNKGDSKEFSPVRKDAAKVIGKLSIASGHRHTLSEERKQISTKADAIPWQFPTSLGDTNFLNQHVQFSKDQTASTDICDKYDFSRVKIRYNPVRFLNFHRLLSSSSGLQSDDSHRHYHRDFDIYEADDLINMLDNDSAIPYRCAIENKQDYSTAKTMPTVRDREFFESLLIRSSTASYYNANFRLAECTSDESKDAVQLNRTRVNRKKTKSFQPRRPSPRQSDTAKVNSIECIHIRDHEIETWYTTPYPEEYNRNKILYVCEYCLKYMNSRYIYHRHQKKCTKVRPPGNEIYRDGRISLWEVDGRESVIYCQNLCLLAKLFLNSKTLYYDVEPFIFYILTEREDINDGSSRFHLVGYFSKEKLNSSDYNLSCILTLPVYQRKGYGQFLMDFSYLLSRREFKWGTPEKPLSDLGLISYRSFWKVKCAQVLVQLKELCDVADSILNVSLEDLSNISGMTPTDVVLGLEQLEVFVQAQDISSKHLNYGIRIDSWQRIESIANEWTRKGYQVVNASKLLWKPMIYGPSCGVNAMGTMIETTSGSARNNDYGMTSTDQDMFKKSISMLTNFLKDDIADPNPMETVAWRKLKNRKTSTSKGTTDGVSWELCFKKLNVLSAHARPSPGPPCNELVQEQGCSTEGYEESEDAGIADSLVEDESGEYIEQEIYSSLSGEEEVSGESEGERNLSDEEDDDDDEVEEDEDENENDDVDVDVDVDVNVDEDEDEDVDEDEDEYPNKQTRSSVQGPSRISRRLRETGHRTEQAGQTRKLRSRAF</sequence>
<dbReference type="GO" id="GO:0008270">
    <property type="term" value="F:zinc ion binding"/>
    <property type="evidence" value="ECO:0007669"/>
    <property type="project" value="UniProtKB-KW"/>
</dbReference>
<dbReference type="GO" id="GO:0003682">
    <property type="term" value="F:chromatin binding"/>
    <property type="evidence" value="ECO:0007669"/>
    <property type="project" value="TreeGrafter"/>
</dbReference>
<dbReference type="GO" id="GO:0005634">
    <property type="term" value="C:nucleus"/>
    <property type="evidence" value="ECO:0007669"/>
    <property type="project" value="UniProtKB-SubCell"/>
</dbReference>
<dbReference type="GO" id="GO:1990467">
    <property type="term" value="C:NuA3a histone acetyltransferase complex"/>
    <property type="evidence" value="ECO:0007669"/>
    <property type="project" value="TreeGrafter"/>
</dbReference>
<dbReference type="EMBL" id="CP058604">
    <property type="protein sequence ID" value="QLG70867.1"/>
    <property type="molecule type" value="Genomic_DNA"/>
</dbReference>
<dbReference type="InterPro" id="IPR036388">
    <property type="entry name" value="WH-like_DNA-bd_sf"/>
</dbReference>
<dbReference type="Gene3D" id="3.30.60.60">
    <property type="entry name" value="N-acetyl transferase-like"/>
    <property type="match status" value="1"/>
</dbReference>
<gene>
    <name evidence="15" type="ORF">HG535_0A08120</name>
</gene>
<dbReference type="Proteomes" id="UP000509704">
    <property type="component" value="Chromosome 1"/>
</dbReference>
<evidence type="ECO:0000256" key="11">
    <source>
        <dbReference type="PIRSR" id="PIRSR602717-51"/>
    </source>
</evidence>
<keyword evidence="5" id="KW-0479">Metal-binding</keyword>
<name>A0A7H9AXJ8_ZYGMR</name>
<dbReference type="OrthoDB" id="787137at2759"/>
<dbReference type="GO" id="GO:0031507">
    <property type="term" value="P:heterochromatin formation"/>
    <property type="evidence" value="ECO:0007669"/>
    <property type="project" value="UniProtKB-ARBA"/>
</dbReference>
<accession>A0A7H9AXJ8</accession>
<feature type="region of interest" description="Disordered" evidence="13">
    <location>
        <begin position="1"/>
        <end position="33"/>
    </location>
</feature>
<dbReference type="PANTHER" id="PTHR10615:SF161">
    <property type="entry name" value="HISTONE ACETYLTRANSFERASE KAT7"/>
    <property type="match status" value="1"/>
</dbReference>
<reference evidence="15 16" key="1">
    <citation type="submission" date="2020-07" db="EMBL/GenBank/DDBJ databases">
        <title>The yeast mating-type switching endonuclease HO is a domesticated member of an unorthodox homing genetic element family.</title>
        <authorList>
            <person name="Coughlan A.Y."/>
            <person name="Lombardi L."/>
            <person name="Braun-Galleani S."/>
            <person name="Martos A.R."/>
            <person name="Galeote V."/>
            <person name="Bigey F."/>
            <person name="Dequin S."/>
            <person name="Byrne K.P."/>
            <person name="Wolfe K.H."/>
        </authorList>
    </citation>
    <scope>NUCLEOTIDE SEQUENCE [LARGE SCALE GENOMIC DNA]</scope>
    <source>
        <strain evidence="15 16">NRRL Y-6702</strain>
    </source>
</reference>
<dbReference type="GeneID" id="59234504"/>
<keyword evidence="8" id="KW-0156">Chromatin regulator</keyword>
<dbReference type="AlphaFoldDB" id="A0A7H9AXJ8"/>
<evidence type="ECO:0000256" key="7">
    <source>
        <dbReference type="ARBA" id="ARBA00022833"/>
    </source>
</evidence>
<dbReference type="InterPro" id="IPR016181">
    <property type="entry name" value="Acyl_CoA_acyltransferase"/>
</dbReference>
<feature type="compositionally biased region" description="Polar residues" evidence="13">
    <location>
        <begin position="801"/>
        <end position="812"/>
    </location>
</feature>
<keyword evidence="7" id="KW-0862">Zinc</keyword>
<dbReference type="EC" id="2.3.1.48" evidence="3 12"/>
<feature type="domain" description="MYST-type HAT" evidence="14">
    <location>
        <begin position="293"/>
        <end position="586"/>
    </location>
</feature>
<evidence type="ECO:0000256" key="6">
    <source>
        <dbReference type="ARBA" id="ARBA00022771"/>
    </source>
</evidence>
<comment type="subcellular location">
    <subcellularLocation>
        <location evidence="1 12">Nucleus</location>
    </subcellularLocation>
</comment>
<comment type="catalytic activity">
    <reaction evidence="12">
        <text>L-lysyl-[protein] + acetyl-CoA = N(6)-acetyl-L-lysyl-[protein] + CoA + H(+)</text>
        <dbReference type="Rhea" id="RHEA:45948"/>
        <dbReference type="Rhea" id="RHEA-COMP:9752"/>
        <dbReference type="Rhea" id="RHEA-COMP:10731"/>
        <dbReference type="ChEBI" id="CHEBI:15378"/>
        <dbReference type="ChEBI" id="CHEBI:29969"/>
        <dbReference type="ChEBI" id="CHEBI:57287"/>
        <dbReference type="ChEBI" id="CHEBI:57288"/>
        <dbReference type="ChEBI" id="CHEBI:61930"/>
        <dbReference type="EC" id="2.3.1.48"/>
    </reaction>
</comment>
<comment type="similarity">
    <text evidence="2 12">Belongs to the MYST (SAS/MOZ) family.</text>
</comment>
<dbReference type="PROSITE" id="PS51726">
    <property type="entry name" value="MYST_HAT"/>
    <property type="match status" value="1"/>
</dbReference>
<dbReference type="GO" id="GO:0003712">
    <property type="term" value="F:transcription coregulator activity"/>
    <property type="evidence" value="ECO:0007669"/>
    <property type="project" value="TreeGrafter"/>
</dbReference>
<dbReference type="PANTHER" id="PTHR10615">
    <property type="entry name" value="HISTONE ACETYLTRANSFERASE"/>
    <property type="match status" value="1"/>
</dbReference>
<dbReference type="GO" id="GO:0006357">
    <property type="term" value="P:regulation of transcription by RNA polymerase II"/>
    <property type="evidence" value="ECO:0007669"/>
    <property type="project" value="TreeGrafter"/>
</dbReference>
<feature type="compositionally biased region" description="Basic and acidic residues" evidence="13">
    <location>
        <begin position="817"/>
        <end position="826"/>
    </location>
</feature>
<organism evidence="15 16">
    <name type="scientific">Zygotorulaspora mrakii</name>
    <name type="common">Zygosaccharomyces mrakii</name>
    <dbReference type="NCBI Taxonomy" id="42260"/>
    <lineage>
        <taxon>Eukaryota</taxon>
        <taxon>Fungi</taxon>
        <taxon>Dikarya</taxon>
        <taxon>Ascomycota</taxon>
        <taxon>Saccharomycotina</taxon>
        <taxon>Saccharomycetes</taxon>
        <taxon>Saccharomycetales</taxon>
        <taxon>Saccharomycetaceae</taxon>
        <taxon>Zygotorulaspora</taxon>
    </lineage>
</organism>
<proteinExistence type="inferred from homology"/>
<dbReference type="FunFam" id="3.30.60.60:FF:000001">
    <property type="entry name" value="Histone acetyltransferase"/>
    <property type="match status" value="1"/>
</dbReference>
<feature type="region of interest" description="Disordered" evidence="13">
    <location>
        <begin position="685"/>
        <end position="712"/>
    </location>
</feature>
<evidence type="ECO:0000256" key="5">
    <source>
        <dbReference type="ARBA" id="ARBA00022723"/>
    </source>
</evidence>
<protein>
    <recommendedName>
        <fullName evidence="3 12">Histone acetyltransferase</fullName>
        <ecNumber evidence="3 12">2.3.1.48</ecNumber>
    </recommendedName>
</protein>
<dbReference type="RefSeq" id="XP_037142595.1">
    <property type="nucleotide sequence ID" value="XM_037286700.1"/>
</dbReference>
<feature type="active site" description="Proton donor/acceptor" evidence="11">
    <location>
        <position position="474"/>
    </location>
</feature>
<dbReference type="SUPFAM" id="SSF55729">
    <property type="entry name" value="Acyl-CoA N-acyltransferases (Nat)"/>
    <property type="match status" value="1"/>
</dbReference>
<keyword evidence="16" id="KW-1185">Reference proteome</keyword>
<dbReference type="InterPro" id="IPR050603">
    <property type="entry name" value="MYST_HAT"/>
</dbReference>
<evidence type="ECO:0000256" key="8">
    <source>
        <dbReference type="ARBA" id="ARBA00022853"/>
    </source>
</evidence>
<feature type="compositionally biased region" description="Acidic residues" evidence="13">
    <location>
        <begin position="753"/>
        <end position="798"/>
    </location>
</feature>
<keyword evidence="9" id="KW-0007">Acetylation</keyword>
<evidence type="ECO:0000313" key="15">
    <source>
        <dbReference type="EMBL" id="QLG70867.1"/>
    </source>
</evidence>
<feature type="region of interest" description="Disordered" evidence="13">
    <location>
        <begin position="732"/>
        <end position="839"/>
    </location>
</feature>
<evidence type="ECO:0000256" key="10">
    <source>
        <dbReference type="ARBA" id="ARBA00023242"/>
    </source>
</evidence>
<dbReference type="Gene3D" id="3.40.630.30">
    <property type="match status" value="1"/>
</dbReference>
<dbReference type="Pfam" id="PF17772">
    <property type="entry name" value="zf-MYST"/>
    <property type="match status" value="1"/>
</dbReference>
<evidence type="ECO:0000259" key="14">
    <source>
        <dbReference type="PROSITE" id="PS51726"/>
    </source>
</evidence>
<keyword evidence="6" id="KW-0863">Zinc-finger</keyword>
<evidence type="ECO:0000256" key="1">
    <source>
        <dbReference type="ARBA" id="ARBA00004123"/>
    </source>
</evidence>
<evidence type="ECO:0000256" key="13">
    <source>
        <dbReference type="SAM" id="MobiDB-lite"/>
    </source>
</evidence>
<evidence type="ECO:0000256" key="9">
    <source>
        <dbReference type="ARBA" id="ARBA00022990"/>
    </source>
</evidence>
<dbReference type="Gene3D" id="1.10.10.10">
    <property type="entry name" value="Winged helix-like DNA-binding domain superfamily/Winged helix DNA-binding domain"/>
    <property type="match status" value="1"/>
</dbReference>
<evidence type="ECO:0000256" key="3">
    <source>
        <dbReference type="ARBA" id="ARBA00013184"/>
    </source>
</evidence>
<keyword evidence="10 12" id="KW-0539">Nucleus</keyword>
<keyword evidence="4" id="KW-0808">Transferase</keyword>
<feature type="region of interest" description="Disordered" evidence="13">
    <location>
        <begin position="269"/>
        <end position="293"/>
    </location>
</feature>
<evidence type="ECO:0000256" key="2">
    <source>
        <dbReference type="ARBA" id="ARBA00010107"/>
    </source>
</evidence>
<evidence type="ECO:0000313" key="16">
    <source>
        <dbReference type="Proteomes" id="UP000509704"/>
    </source>
</evidence>
<dbReference type="InterPro" id="IPR040706">
    <property type="entry name" value="Zf-MYST"/>
</dbReference>
<dbReference type="FunFam" id="3.40.630.30:FF:000001">
    <property type="entry name" value="Histone acetyltransferase"/>
    <property type="match status" value="1"/>
</dbReference>
<dbReference type="InterPro" id="IPR002717">
    <property type="entry name" value="HAT_MYST-type"/>
</dbReference>
<evidence type="ECO:0000256" key="12">
    <source>
        <dbReference type="RuleBase" id="RU361211"/>
    </source>
</evidence>